<organism evidence="4 5">
    <name type="scientific">Ophiobolus disseminans</name>
    <dbReference type="NCBI Taxonomy" id="1469910"/>
    <lineage>
        <taxon>Eukaryota</taxon>
        <taxon>Fungi</taxon>
        <taxon>Dikarya</taxon>
        <taxon>Ascomycota</taxon>
        <taxon>Pezizomycotina</taxon>
        <taxon>Dothideomycetes</taxon>
        <taxon>Pleosporomycetidae</taxon>
        <taxon>Pleosporales</taxon>
        <taxon>Pleosporineae</taxon>
        <taxon>Phaeosphaeriaceae</taxon>
        <taxon>Ophiobolus</taxon>
    </lineage>
</organism>
<feature type="repeat" description="WD" evidence="3">
    <location>
        <begin position="160"/>
        <end position="201"/>
    </location>
</feature>
<dbReference type="PANTHER" id="PTHR19848">
    <property type="entry name" value="WD40 REPEAT PROTEIN"/>
    <property type="match status" value="1"/>
</dbReference>
<evidence type="ECO:0000256" key="1">
    <source>
        <dbReference type="ARBA" id="ARBA00022574"/>
    </source>
</evidence>
<gene>
    <name evidence="4" type="ORF">CC86DRAFT_465581</name>
</gene>
<reference evidence="4" key="1">
    <citation type="journal article" date="2020" name="Stud. Mycol.">
        <title>101 Dothideomycetes genomes: a test case for predicting lifestyles and emergence of pathogens.</title>
        <authorList>
            <person name="Haridas S."/>
            <person name="Albert R."/>
            <person name="Binder M."/>
            <person name="Bloem J."/>
            <person name="Labutti K."/>
            <person name="Salamov A."/>
            <person name="Andreopoulos B."/>
            <person name="Baker S."/>
            <person name="Barry K."/>
            <person name="Bills G."/>
            <person name="Bluhm B."/>
            <person name="Cannon C."/>
            <person name="Castanera R."/>
            <person name="Culley D."/>
            <person name="Daum C."/>
            <person name="Ezra D."/>
            <person name="Gonzalez J."/>
            <person name="Henrissat B."/>
            <person name="Kuo A."/>
            <person name="Liang C."/>
            <person name="Lipzen A."/>
            <person name="Lutzoni F."/>
            <person name="Magnuson J."/>
            <person name="Mondo S."/>
            <person name="Nolan M."/>
            <person name="Ohm R."/>
            <person name="Pangilinan J."/>
            <person name="Park H.-J."/>
            <person name="Ramirez L."/>
            <person name="Alfaro M."/>
            <person name="Sun H."/>
            <person name="Tritt A."/>
            <person name="Yoshinaga Y."/>
            <person name="Zwiers L.-H."/>
            <person name="Turgeon B."/>
            <person name="Goodwin S."/>
            <person name="Spatafora J."/>
            <person name="Crous P."/>
            <person name="Grigoriev I."/>
        </authorList>
    </citation>
    <scope>NUCLEOTIDE SEQUENCE</scope>
    <source>
        <strain evidence="4">CBS 113818</strain>
    </source>
</reference>
<dbReference type="InterPro" id="IPR036322">
    <property type="entry name" value="WD40_repeat_dom_sf"/>
</dbReference>
<accession>A0A6A7A6G1</accession>
<dbReference type="InterPro" id="IPR015943">
    <property type="entry name" value="WD40/YVTN_repeat-like_dom_sf"/>
</dbReference>
<dbReference type="PROSITE" id="PS50082">
    <property type="entry name" value="WD_REPEATS_2"/>
    <property type="match status" value="2"/>
</dbReference>
<evidence type="ECO:0000313" key="4">
    <source>
        <dbReference type="EMBL" id="KAF2828872.1"/>
    </source>
</evidence>
<dbReference type="PROSITE" id="PS50294">
    <property type="entry name" value="WD_REPEATS_REGION"/>
    <property type="match status" value="2"/>
</dbReference>
<dbReference type="EMBL" id="MU006222">
    <property type="protein sequence ID" value="KAF2828872.1"/>
    <property type="molecule type" value="Genomic_DNA"/>
</dbReference>
<keyword evidence="2" id="KW-0677">Repeat</keyword>
<dbReference type="InterPro" id="IPR019775">
    <property type="entry name" value="WD40_repeat_CS"/>
</dbReference>
<evidence type="ECO:0000256" key="3">
    <source>
        <dbReference type="PROSITE-ProRule" id="PRU00221"/>
    </source>
</evidence>
<dbReference type="SMART" id="SM00320">
    <property type="entry name" value="WD40"/>
    <property type="match status" value="2"/>
</dbReference>
<dbReference type="Pfam" id="PF00400">
    <property type="entry name" value="WD40"/>
    <property type="match status" value="2"/>
</dbReference>
<dbReference type="PANTHER" id="PTHR19848:SF8">
    <property type="entry name" value="F-BOX AND WD REPEAT DOMAIN CONTAINING 7"/>
    <property type="match status" value="1"/>
</dbReference>
<evidence type="ECO:0000256" key="2">
    <source>
        <dbReference type="ARBA" id="ARBA00022737"/>
    </source>
</evidence>
<keyword evidence="1 3" id="KW-0853">WD repeat</keyword>
<name>A0A6A7A6G1_9PLEO</name>
<dbReference type="InterPro" id="IPR001680">
    <property type="entry name" value="WD40_rpt"/>
</dbReference>
<feature type="repeat" description="WD" evidence="3">
    <location>
        <begin position="210"/>
        <end position="244"/>
    </location>
</feature>
<proteinExistence type="predicted"/>
<protein>
    <submittedName>
        <fullName evidence="4">WD40 repeat-like protein</fullName>
    </submittedName>
</protein>
<dbReference type="SUPFAM" id="SSF50978">
    <property type="entry name" value="WD40 repeat-like"/>
    <property type="match status" value="1"/>
</dbReference>
<keyword evidence="5" id="KW-1185">Reference proteome</keyword>
<sequence>MSVGSRRLTVFLNAGQEGPAINEKSMCGREPTHRVLRAAENSGHQDSSCLFNNSHDAIQRSATWLGGLAFVLAAKFERKHSRQQLARTPFPLCHQDWTGKSRFIMHHKNMIKRWLLQAYTSGLIFSHTTSTIKDIFKNQTQRFDVNPALEESWSACLQTLDGLGECISSVAFSPDGTRQASGSNKDTIKVWNEHSGQCLQTLEGHGDSIINSVAFSPDRTRLALGSDDDTIKVWDAHSGQCLQTLEGLSSIINSVASSPCGPNF</sequence>
<evidence type="ECO:0000313" key="5">
    <source>
        <dbReference type="Proteomes" id="UP000799424"/>
    </source>
</evidence>
<dbReference type="Gene3D" id="2.130.10.10">
    <property type="entry name" value="YVTN repeat-like/Quinoprotein amine dehydrogenase"/>
    <property type="match status" value="1"/>
</dbReference>
<dbReference type="OrthoDB" id="538223at2759"/>
<dbReference type="PROSITE" id="PS00678">
    <property type="entry name" value="WD_REPEATS_1"/>
    <property type="match status" value="1"/>
</dbReference>
<dbReference type="Proteomes" id="UP000799424">
    <property type="component" value="Unassembled WGS sequence"/>
</dbReference>
<dbReference type="AlphaFoldDB" id="A0A6A7A6G1"/>